<reference evidence="2 3" key="1">
    <citation type="submission" date="2019-05" db="EMBL/GenBank/DDBJ databases">
        <title>Mikania micrantha, genome provides insights into the molecular mechanism of rapid growth.</title>
        <authorList>
            <person name="Liu B."/>
        </authorList>
    </citation>
    <scope>NUCLEOTIDE SEQUENCE [LARGE SCALE GENOMIC DNA]</scope>
    <source>
        <strain evidence="2">NLD-2019</strain>
        <tissue evidence="2">Leaf</tissue>
    </source>
</reference>
<proteinExistence type="predicted"/>
<accession>A0A5N6NQQ8</accession>
<sequence length="81" mass="8626">MSLNLNGSDSDCLFGAKKAHLNGGECLNEAAERQAADSTAAPGRSDRRRYRPPISPPLVPTASSSALAVAYGFFFCRDPRP</sequence>
<name>A0A5N6NQQ8_9ASTR</name>
<feature type="region of interest" description="Disordered" evidence="1">
    <location>
        <begin position="33"/>
        <end position="57"/>
    </location>
</feature>
<dbReference type="Proteomes" id="UP000326396">
    <property type="component" value="Linkage Group LG17"/>
</dbReference>
<evidence type="ECO:0000313" key="3">
    <source>
        <dbReference type="Proteomes" id="UP000326396"/>
    </source>
</evidence>
<evidence type="ECO:0000256" key="1">
    <source>
        <dbReference type="SAM" id="MobiDB-lite"/>
    </source>
</evidence>
<gene>
    <name evidence="2" type="ORF">E3N88_17007</name>
</gene>
<dbReference type="EMBL" id="SZYD01000009">
    <property type="protein sequence ID" value="KAD5317061.1"/>
    <property type="molecule type" value="Genomic_DNA"/>
</dbReference>
<comment type="caution">
    <text evidence="2">The sequence shown here is derived from an EMBL/GenBank/DDBJ whole genome shotgun (WGS) entry which is preliminary data.</text>
</comment>
<organism evidence="2 3">
    <name type="scientific">Mikania micrantha</name>
    <name type="common">bitter vine</name>
    <dbReference type="NCBI Taxonomy" id="192012"/>
    <lineage>
        <taxon>Eukaryota</taxon>
        <taxon>Viridiplantae</taxon>
        <taxon>Streptophyta</taxon>
        <taxon>Embryophyta</taxon>
        <taxon>Tracheophyta</taxon>
        <taxon>Spermatophyta</taxon>
        <taxon>Magnoliopsida</taxon>
        <taxon>eudicotyledons</taxon>
        <taxon>Gunneridae</taxon>
        <taxon>Pentapetalae</taxon>
        <taxon>asterids</taxon>
        <taxon>campanulids</taxon>
        <taxon>Asterales</taxon>
        <taxon>Asteraceae</taxon>
        <taxon>Asteroideae</taxon>
        <taxon>Heliantheae alliance</taxon>
        <taxon>Eupatorieae</taxon>
        <taxon>Mikania</taxon>
    </lineage>
</organism>
<evidence type="ECO:0000313" key="2">
    <source>
        <dbReference type="EMBL" id="KAD5317061.1"/>
    </source>
</evidence>
<protein>
    <submittedName>
        <fullName evidence="2">Uncharacterized protein</fullName>
    </submittedName>
</protein>
<keyword evidence="3" id="KW-1185">Reference proteome</keyword>
<dbReference type="AlphaFoldDB" id="A0A5N6NQQ8"/>